<dbReference type="EMBL" id="CM055101">
    <property type="protein sequence ID" value="KAJ7541732.1"/>
    <property type="molecule type" value="Genomic_DNA"/>
</dbReference>
<evidence type="ECO:0000313" key="2">
    <source>
        <dbReference type="Proteomes" id="UP001162992"/>
    </source>
</evidence>
<proteinExistence type="predicted"/>
<accession>A0ACC2CID5</accession>
<reference evidence="2" key="1">
    <citation type="journal article" date="2024" name="Proc. Natl. Acad. Sci. U.S.A.">
        <title>Extraordinary preservation of gene collinearity over three hundred million years revealed in homosporous lycophytes.</title>
        <authorList>
            <person name="Li C."/>
            <person name="Wickell D."/>
            <person name="Kuo L.Y."/>
            <person name="Chen X."/>
            <person name="Nie B."/>
            <person name="Liao X."/>
            <person name="Peng D."/>
            <person name="Ji J."/>
            <person name="Jenkins J."/>
            <person name="Williams M."/>
            <person name="Shu S."/>
            <person name="Plott C."/>
            <person name="Barry K."/>
            <person name="Rajasekar S."/>
            <person name="Grimwood J."/>
            <person name="Han X."/>
            <person name="Sun S."/>
            <person name="Hou Z."/>
            <person name="He W."/>
            <person name="Dai G."/>
            <person name="Sun C."/>
            <person name="Schmutz J."/>
            <person name="Leebens-Mack J.H."/>
            <person name="Li F.W."/>
            <person name="Wang L."/>
        </authorList>
    </citation>
    <scope>NUCLEOTIDE SEQUENCE [LARGE SCALE GENOMIC DNA]</scope>
    <source>
        <strain evidence="2">cv. PW_Plant_1</strain>
    </source>
</reference>
<organism evidence="1 2">
    <name type="scientific">Diphasiastrum complanatum</name>
    <name type="common">Issler's clubmoss</name>
    <name type="synonym">Lycopodium complanatum</name>
    <dbReference type="NCBI Taxonomy" id="34168"/>
    <lineage>
        <taxon>Eukaryota</taxon>
        <taxon>Viridiplantae</taxon>
        <taxon>Streptophyta</taxon>
        <taxon>Embryophyta</taxon>
        <taxon>Tracheophyta</taxon>
        <taxon>Lycopodiopsida</taxon>
        <taxon>Lycopodiales</taxon>
        <taxon>Lycopodiaceae</taxon>
        <taxon>Lycopodioideae</taxon>
        <taxon>Diphasiastrum</taxon>
    </lineage>
</organism>
<dbReference type="Proteomes" id="UP001162992">
    <property type="component" value="Chromosome 10"/>
</dbReference>
<comment type="caution">
    <text evidence="1">The sequence shown here is derived from an EMBL/GenBank/DDBJ whole genome shotgun (WGS) entry which is preliminary data.</text>
</comment>
<protein>
    <submittedName>
        <fullName evidence="1">Uncharacterized protein</fullName>
    </submittedName>
</protein>
<evidence type="ECO:0000313" key="1">
    <source>
        <dbReference type="EMBL" id="KAJ7541732.1"/>
    </source>
</evidence>
<name>A0ACC2CID5_DIPCM</name>
<gene>
    <name evidence="1" type="ORF">O6H91_10G073700</name>
</gene>
<sequence>MVKKKTTRQKVRKKSAKQEIKDSRDRTSQSEGNVEDIQLSTVDNATSRVQKKIAKQLRFLARLQETASVLSARKTISKKRKVRRHDRGRKNIDLSSLAEFLPDLNEKSRDAKSVKVSKVFRNKARQEVVVKETKQLAAVLAHTAFQSNPFSAIQQHLINTLPKQAVPAKKPVAPHKKDKKPKKHKTPLDGRMDTT</sequence>
<keyword evidence="2" id="KW-1185">Reference proteome</keyword>